<dbReference type="Proteomes" id="UP001061958">
    <property type="component" value="Unassembled WGS sequence"/>
</dbReference>
<organism evidence="7 8">
    <name type="scientific">Galdieria partita</name>
    <dbReference type="NCBI Taxonomy" id="83374"/>
    <lineage>
        <taxon>Eukaryota</taxon>
        <taxon>Rhodophyta</taxon>
        <taxon>Bangiophyceae</taxon>
        <taxon>Galdieriales</taxon>
        <taxon>Galdieriaceae</taxon>
        <taxon>Galdieria</taxon>
    </lineage>
</organism>
<dbReference type="InterPro" id="IPR015338">
    <property type="entry name" value="GT64_dom"/>
</dbReference>
<keyword evidence="4" id="KW-1015">Disulfide bond</keyword>
<dbReference type="Pfam" id="PF09258">
    <property type="entry name" value="Glyco_transf_64"/>
    <property type="match status" value="1"/>
</dbReference>
<dbReference type="InterPro" id="IPR004263">
    <property type="entry name" value="Exostosin"/>
</dbReference>
<dbReference type="InterPro" id="IPR002495">
    <property type="entry name" value="Glyco_trans_8"/>
</dbReference>
<dbReference type="InterPro" id="IPR029044">
    <property type="entry name" value="Nucleotide-diphossugar_trans"/>
</dbReference>
<comment type="caution">
    <text evidence="7">The sequence shown here is derived from an EMBL/GenBank/DDBJ whole genome shotgun (WGS) entry which is preliminary data.</text>
</comment>
<evidence type="ECO:0000313" key="8">
    <source>
        <dbReference type="Proteomes" id="UP001061958"/>
    </source>
</evidence>
<evidence type="ECO:0000256" key="5">
    <source>
        <dbReference type="SAM" id="Phobius"/>
    </source>
</evidence>
<protein>
    <recommendedName>
        <fullName evidence="6">Glycosyl transferase 64 domain-containing protein</fullName>
    </recommendedName>
</protein>
<keyword evidence="8" id="KW-1185">Reference proteome</keyword>
<dbReference type="GO" id="GO:0016020">
    <property type="term" value="C:membrane"/>
    <property type="evidence" value="ECO:0007669"/>
    <property type="project" value="UniProtKB-SubCell"/>
</dbReference>
<gene>
    <name evidence="7" type="ORF">GpartN1_g104.t1</name>
</gene>
<feature type="domain" description="Glycosyl transferase 64" evidence="6">
    <location>
        <begin position="384"/>
        <end position="628"/>
    </location>
</feature>
<name>A0A9C7PPJ7_9RHOD</name>
<dbReference type="PANTHER" id="PTHR48261">
    <property type="entry name" value="ACETYLGLUCOSAMINYLTRANSFERASE"/>
    <property type="match status" value="1"/>
</dbReference>
<evidence type="ECO:0000256" key="4">
    <source>
        <dbReference type="ARBA" id="ARBA00023157"/>
    </source>
</evidence>
<keyword evidence="5" id="KW-0812">Transmembrane</keyword>
<dbReference type="Pfam" id="PF01501">
    <property type="entry name" value="Glyco_transf_8"/>
    <property type="match status" value="1"/>
</dbReference>
<dbReference type="OrthoDB" id="2014201at2759"/>
<keyword evidence="3 5" id="KW-0472">Membrane</keyword>
<comment type="subcellular location">
    <subcellularLocation>
        <location evidence="1">Membrane</location>
    </subcellularLocation>
</comment>
<evidence type="ECO:0000256" key="3">
    <source>
        <dbReference type="ARBA" id="ARBA00023136"/>
    </source>
</evidence>
<reference evidence="7" key="1">
    <citation type="journal article" date="2022" name="Proc. Natl. Acad. Sci. U.S.A.">
        <title>Life cycle and functional genomics of the unicellular red alga Galdieria for elucidating algal and plant evolution and industrial use.</title>
        <authorList>
            <person name="Hirooka S."/>
            <person name="Itabashi T."/>
            <person name="Ichinose T.M."/>
            <person name="Onuma R."/>
            <person name="Fujiwara T."/>
            <person name="Yamashita S."/>
            <person name="Jong L.W."/>
            <person name="Tomita R."/>
            <person name="Iwane A.H."/>
            <person name="Miyagishima S.Y."/>
        </authorList>
    </citation>
    <scope>NUCLEOTIDE SEQUENCE</scope>
    <source>
        <strain evidence="7">NBRC 102759</strain>
    </source>
</reference>
<feature type="transmembrane region" description="Helical" evidence="5">
    <location>
        <begin position="64"/>
        <end position="84"/>
    </location>
</feature>
<keyword evidence="2" id="KW-0808">Transferase</keyword>
<dbReference type="EMBL" id="BQMJ01000001">
    <property type="protein sequence ID" value="GJQ08313.1"/>
    <property type="molecule type" value="Genomic_DNA"/>
</dbReference>
<evidence type="ECO:0000259" key="6">
    <source>
        <dbReference type="Pfam" id="PF09258"/>
    </source>
</evidence>
<dbReference type="PANTHER" id="PTHR48261:SF2">
    <property type="entry name" value="ACETYLGLUCOSAMINYLTRANSFERASE"/>
    <property type="match status" value="1"/>
</dbReference>
<evidence type="ECO:0000256" key="2">
    <source>
        <dbReference type="ARBA" id="ARBA00022679"/>
    </source>
</evidence>
<proteinExistence type="predicted"/>
<dbReference type="AlphaFoldDB" id="A0A9C7PPJ7"/>
<keyword evidence="5" id="KW-1133">Transmembrane helix</keyword>
<sequence>MALIDLEKQSGSLLSQRFTRVIWSLFIDYVRKLLSLNSLTCRWTQSDTKIVFQDPYCRKKMRTYAQLSFIVIGTIFFATSKIYIAPKTPGVNNSFLERNATGRYAYATLLCDDVMLPATRAWLQSLKMTNTSFPIVILALSKLSLEGREELRKLGSIVLDVAPLEYPFALTKSRLRDNKPCRYSKLHLWNLLNYDKVVYMDSDMLVMQTVDNLFEEFDELSACADIYPDTFNSGIMVLQPNETTFKKMKAVYMNVSSYNVGDQGFLNWFFGNEWSQRKDRHIPLKYNVLLKYRDTIMWGHVKDDIKILHFTGETKPWNFYYSGHKDWEKNSEMRGYYAWVRMDRISKEILGKALVWDMADRVKHLCEQEYEHNSTPRFKIQNKFSVVISTYDRQKLLERLLVHYSRCRKVHKIYVVWHNPKIQAPSEFRVGSVPVVFLSQTYDSLNNRFNPIPGLETQSVLICDDDVYVEPEDIDFTFEVWKSHPNSLVGTFPRFHRKTTPTEWEYLVAEPMKKIRGFRRYSIMLTKFVFMKSDFLFWYSCILPERFHKYIDEHMNCEDIAMQMMITGMTRTPPLAVAGKAIPEDYGTDKSTGGISTKSGHKEERNKCLTYFINELFHGKDPLIYNSVIQTRFVKIPFAKKSWNEGSLWMNSSRSKNLVRTMSRR</sequence>
<accession>A0A9C7PPJ7</accession>
<reference evidence="7" key="2">
    <citation type="submission" date="2022-01" db="EMBL/GenBank/DDBJ databases">
        <authorList>
            <person name="Hirooka S."/>
            <person name="Miyagishima S.Y."/>
        </authorList>
    </citation>
    <scope>NUCLEOTIDE SEQUENCE</scope>
    <source>
        <strain evidence="7">NBRC 102759</strain>
    </source>
</reference>
<dbReference type="SUPFAM" id="SSF53448">
    <property type="entry name" value="Nucleotide-diphospho-sugar transferases"/>
    <property type="match status" value="2"/>
</dbReference>
<dbReference type="Gene3D" id="3.90.550.10">
    <property type="entry name" value="Spore Coat Polysaccharide Biosynthesis Protein SpsA, Chain A"/>
    <property type="match status" value="2"/>
</dbReference>
<evidence type="ECO:0000313" key="7">
    <source>
        <dbReference type="EMBL" id="GJQ08313.1"/>
    </source>
</evidence>
<evidence type="ECO:0000256" key="1">
    <source>
        <dbReference type="ARBA" id="ARBA00004370"/>
    </source>
</evidence>
<dbReference type="GO" id="GO:0016757">
    <property type="term" value="F:glycosyltransferase activity"/>
    <property type="evidence" value="ECO:0007669"/>
    <property type="project" value="InterPro"/>
</dbReference>